<evidence type="ECO:0000256" key="5">
    <source>
        <dbReference type="ARBA" id="ARBA00022723"/>
    </source>
</evidence>
<dbReference type="EC" id="2.8.1.7" evidence="3"/>
<comment type="caution">
    <text evidence="12">The sequence shown here is derived from an EMBL/GenBank/DDBJ whole genome shotgun (WGS) entry which is preliminary data.</text>
</comment>
<evidence type="ECO:0000256" key="4">
    <source>
        <dbReference type="ARBA" id="ARBA00022679"/>
    </source>
</evidence>
<evidence type="ECO:0000256" key="7">
    <source>
        <dbReference type="ARBA" id="ARBA00023004"/>
    </source>
</evidence>
<evidence type="ECO:0000256" key="9">
    <source>
        <dbReference type="ARBA" id="ARBA00050776"/>
    </source>
</evidence>
<dbReference type="InterPro" id="IPR000192">
    <property type="entry name" value="Aminotrans_V_dom"/>
</dbReference>
<keyword evidence="4" id="KW-0808">Transferase</keyword>
<dbReference type="Proteomes" id="UP000625283">
    <property type="component" value="Unassembled WGS sequence"/>
</dbReference>
<dbReference type="InterPro" id="IPR020578">
    <property type="entry name" value="Aminotrans_V_PyrdxlP_BS"/>
</dbReference>
<dbReference type="InterPro" id="IPR016454">
    <property type="entry name" value="Cysteine_dSase"/>
</dbReference>
<gene>
    <name evidence="12" type="ORF">JKG61_08060</name>
</gene>
<evidence type="ECO:0000256" key="3">
    <source>
        <dbReference type="ARBA" id="ARBA00012239"/>
    </source>
</evidence>
<keyword evidence="7" id="KW-0408">Iron</keyword>
<keyword evidence="6" id="KW-0663">Pyridoxal phosphate</keyword>
<dbReference type="SUPFAM" id="SSF53383">
    <property type="entry name" value="PLP-dependent transferases"/>
    <property type="match status" value="1"/>
</dbReference>
<organism evidence="12 13">
    <name type="scientific">Sphingobacterium faecale</name>
    <dbReference type="NCBI Taxonomy" id="2803775"/>
    <lineage>
        <taxon>Bacteria</taxon>
        <taxon>Pseudomonadati</taxon>
        <taxon>Bacteroidota</taxon>
        <taxon>Sphingobacteriia</taxon>
        <taxon>Sphingobacteriales</taxon>
        <taxon>Sphingobacteriaceae</taxon>
        <taxon>Sphingobacterium</taxon>
    </lineage>
</organism>
<dbReference type="PANTHER" id="PTHR11601">
    <property type="entry name" value="CYSTEINE DESULFURYLASE FAMILY MEMBER"/>
    <property type="match status" value="1"/>
</dbReference>
<feature type="domain" description="Aminotransferase class V" evidence="11">
    <location>
        <begin position="6"/>
        <end position="361"/>
    </location>
</feature>
<evidence type="ECO:0000313" key="13">
    <source>
        <dbReference type="Proteomes" id="UP000625283"/>
    </source>
</evidence>
<keyword evidence="13" id="KW-1185">Reference proteome</keyword>
<comment type="cofactor">
    <cofactor evidence="1 10">
        <name>pyridoxal 5'-phosphate</name>
        <dbReference type="ChEBI" id="CHEBI:597326"/>
    </cofactor>
</comment>
<evidence type="ECO:0000313" key="12">
    <source>
        <dbReference type="EMBL" id="MBL1408699.1"/>
    </source>
</evidence>
<dbReference type="InterPro" id="IPR015422">
    <property type="entry name" value="PyrdxlP-dep_Trfase_small"/>
</dbReference>
<comment type="similarity">
    <text evidence="2">Belongs to the class-V pyridoxal-phosphate-dependent aminotransferase family. NifS/IscS subfamily.</text>
</comment>
<keyword evidence="8" id="KW-0411">Iron-sulfur</keyword>
<evidence type="ECO:0000259" key="11">
    <source>
        <dbReference type="Pfam" id="PF00266"/>
    </source>
</evidence>
<evidence type="ECO:0000256" key="6">
    <source>
        <dbReference type="ARBA" id="ARBA00022898"/>
    </source>
</evidence>
<dbReference type="PROSITE" id="PS00595">
    <property type="entry name" value="AA_TRANSFER_CLASS_5"/>
    <property type="match status" value="1"/>
</dbReference>
<comment type="catalytic activity">
    <reaction evidence="9">
        <text>(sulfur carrier)-H + L-cysteine = (sulfur carrier)-SH + L-alanine</text>
        <dbReference type="Rhea" id="RHEA:43892"/>
        <dbReference type="Rhea" id="RHEA-COMP:14737"/>
        <dbReference type="Rhea" id="RHEA-COMP:14739"/>
        <dbReference type="ChEBI" id="CHEBI:29917"/>
        <dbReference type="ChEBI" id="CHEBI:35235"/>
        <dbReference type="ChEBI" id="CHEBI:57972"/>
        <dbReference type="ChEBI" id="CHEBI:64428"/>
        <dbReference type="EC" id="2.8.1.7"/>
    </reaction>
</comment>
<dbReference type="Gene3D" id="3.40.640.10">
    <property type="entry name" value="Type I PLP-dependent aspartate aminotransferase-like (Major domain)"/>
    <property type="match status" value="1"/>
</dbReference>
<sequence>MQESFIYLDNNATTPLDPRVLEVMMPYLTNMYGNASSSHRMGKQIGAAVHKARTQIGDLIDVNAEDIYFTSGATEAINIVLQGIPARNGMPKHIITAVTEHPAVLDTCRYLETMGVEVTYVPVSGEGEVDIQAYQEAFKENTVLACIMAVNNESGFIQELSYYSEIAHEHGALFMSDATQAIGKIPFTASGIDIVVMSAHKFYGPKGIGALYVSPYVKLKPLVYGGGHERGIRSGTLAVSNIVGMGKAAELVQQELDQEIRHIIKLRMLLESELRQRIPYAIPTIGFKDYCVPHTLSIHFMDVNNDALVLALKDICISNGSACHSFVMEPSHVLLAMGLDKEQANECVRFSLGRFNTEEEIIQTVDAVTKTITRLRAMAL</sequence>
<dbReference type="RefSeq" id="WP_202102468.1">
    <property type="nucleotide sequence ID" value="NZ_JAERTY010000004.1"/>
</dbReference>
<reference evidence="12 13" key="1">
    <citation type="submission" date="2021-01" db="EMBL/GenBank/DDBJ databases">
        <title>C459-1 draft genome sequence.</title>
        <authorList>
            <person name="Zhang X.-F."/>
        </authorList>
    </citation>
    <scope>NUCLEOTIDE SEQUENCE [LARGE SCALE GENOMIC DNA]</scope>
    <source>
        <strain evidence="13">C459-1</strain>
    </source>
</reference>
<dbReference type="PIRSF" id="PIRSF005572">
    <property type="entry name" value="NifS"/>
    <property type="match status" value="1"/>
</dbReference>
<evidence type="ECO:0000256" key="1">
    <source>
        <dbReference type="ARBA" id="ARBA00001933"/>
    </source>
</evidence>
<dbReference type="Gene3D" id="3.90.1150.10">
    <property type="entry name" value="Aspartate Aminotransferase, domain 1"/>
    <property type="match status" value="1"/>
</dbReference>
<dbReference type="Pfam" id="PF00266">
    <property type="entry name" value="Aminotran_5"/>
    <property type="match status" value="1"/>
</dbReference>
<evidence type="ECO:0000256" key="2">
    <source>
        <dbReference type="ARBA" id="ARBA00006490"/>
    </source>
</evidence>
<name>A0ABS1R398_9SPHI</name>
<protein>
    <recommendedName>
        <fullName evidence="3">cysteine desulfurase</fullName>
        <ecNumber evidence="3">2.8.1.7</ecNumber>
    </recommendedName>
</protein>
<dbReference type="EMBL" id="JAERTY010000004">
    <property type="protein sequence ID" value="MBL1408699.1"/>
    <property type="molecule type" value="Genomic_DNA"/>
</dbReference>
<dbReference type="InterPro" id="IPR015421">
    <property type="entry name" value="PyrdxlP-dep_Trfase_major"/>
</dbReference>
<proteinExistence type="inferred from homology"/>
<dbReference type="PANTHER" id="PTHR11601:SF34">
    <property type="entry name" value="CYSTEINE DESULFURASE"/>
    <property type="match status" value="1"/>
</dbReference>
<keyword evidence="5" id="KW-0479">Metal-binding</keyword>
<evidence type="ECO:0000256" key="8">
    <source>
        <dbReference type="ARBA" id="ARBA00023014"/>
    </source>
</evidence>
<dbReference type="InterPro" id="IPR015424">
    <property type="entry name" value="PyrdxlP-dep_Trfase"/>
</dbReference>
<evidence type="ECO:0000256" key="10">
    <source>
        <dbReference type="RuleBase" id="RU004504"/>
    </source>
</evidence>
<accession>A0ABS1R398</accession>